<protein>
    <submittedName>
        <fullName evidence="7">Penicillin-binding transpeptidase domain-containing protein</fullName>
    </submittedName>
</protein>
<feature type="domain" description="Penicillin-binding protein transpeptidase" evidence="4">
    <location>
        <begin position="382"/>
        <end position="684"/>
    </location>
</feature>
<dbReference type="Pfam" id="PF03717">
    <property type="entry name" value="PBP_dimer"/>
    <property type="match status" value="1"/>
</dbReference>
<dbReference type="SUPFAM" id="SSF54427">
    <property type="entry name" value="NTF2-like"/>
    <property type="match status" value="1"/>
</dbReference>
<comment type="caution">
    <text evidence="7">The sequence shown here is derived from an EMBL/GenBank/DDBJ whole genome shotgun (WGS) entry which is preliminary data.</text>
</comment>
<dbReference type="Gene3D" id="3.90.1310.10">
    <property type="entry name" value="Penicillin-binding protein 2a (Domain 2)"/>
    <property type="match status" value="1"/>
</dbReference>
<dbReference type="Pfam" id="PF00905">
    <property type="entry name" value="Transpeptidase"/>
    <property type="match status" value="1"/>
</dbReference>
<sequence length="701" mass="76778">MKGKRRWLPVLAAAVVIVAAGGGIAWALAGRNSRTAAETLEAYIEALNHGEYEAMYQMLDGESRKETDEETFTERNGNIYEGIEAENITVEILEEGKENKTSGRTTQRLTYQMSMDTIAGELSFRQTAVFHRDGREDYLLSWDDSLIFPDLQSTDRVRVETLDAQRGSIYDRNGILLAGQGVASSVGLVPGKMSEDPAEDLQKLAELLDTTVETIENRLSASWVQEDSFVPIREIKKSGLDMEVLGKASLNQPSEDSLEGQLLAIPGVMITDVSERVYPLGEAAAHLVGYVQNITAEELEEHEGEGYTADSVLGKSGVESLYEEELRGTSGCQIMIVDEDGADKELVLRKEAVDGTDITLTVGADLQRKLYEQYQDDQSVSVAMNPKTGEVLALVSTPSYDNNLFLLGMSENTWNSLSEDEAQPMLNRFRAAFVPGSSFKPVIAGIGITAGVLDPEEDFGAAGTSWQKDESWGSYYVTTLHATNLANLENAMVLSDNIYFARAALKIGQDTLTEQMDRLGFNERVPFDIWTTESSYANEEGEWSEIQLADTGYGQGQLLVNPLHLAAIYTAFANGGDMIQPYLRVTEDQQPAVWVEQAFSEEAAETVKNDMIQVIEDPEGTAHGCRIEGVTLAGKTGTAEIKDSQEDTSGTELGWLGILTPDNGEQDAFLLMTMVEDVKDRGGSGYVVSKTMEILPELLAE</sequence>
<dbReference type="Gene3D" id="3.10.450.100">
    <property type="entry name" value="NTF2-like, domain 1"/>
    <property type="match status" value="1"/>
</dbReference>
<dbReference type="GO" id="GO:0071972">
    <property type="term" value="F:peptidoglycan L,D-transpeptidase activity"/>
    <property type="evidence" value="ECO:0007669"/>
    <property type="project" value="TreeGrafter"/>
</dbReference>
<dbReference type="InterPro" id="IPR005311">
    <property type="entry name" value="PBP_dimer"/>
</dbReference>
<dbReference type="InterPro" id="IPR012338">
    <property type="entry name" value="Beta-lactam/transpept-like"/>
</dbReference>
<dbReference type="GO" id="GO:0008658">
    <property type="term" value="F:penicillin binding"/>
    <property type="evidence" value="ECO:0007669"/>
    <property type="project" value="InterPro"/>
</dbReference>
<dbReference type="GO" id="GO:0046677">
    <property type="term" value="P:response to antibiotic"/>
    <property type="evidence" value="ECO:0007669"/>
    <property type="project" value="InterPro"/>
</dbReference>
<keyword evidence="3" id="KW-0472">Membrane</keyword>
<dbReference type="AlphaFoldDB" id="A0A9D2BK28"/>
<dbReference type="GO" id="GO:0071555">
    <property type="term" value="P:cell wall organization"/>
    <property type="evidence" value="ECO:0007669"/>
    <property type="project" value="TreeGrafter"/>
</dbReference>
<dbReference type="InterPro" id="IPR032710">
    <property type="entry name" value="NTF2-like_dom_sf"/>
</dbReference>
<evidence type="ECO:0000256" key="3">
    <source>
        <dbReference type="ARBA" id="ARBA00023136"/>
    </source>
</evidence>
<reference evidence="7" key="2">
    <citation type="submission" date="2021-04" db="EMBL/GenBank/DDBJ databases">
        <authorList>
            <person name="Gilroy R."/>
        </authorList>
    </citation>
    <scope>NUCLEOTIDE SEQUENCE</scope>
    <source>
        <strain evidence="7">CHK183-1962</strain>
    </source>
</reference>
<dbReference type="InterPro" id="IPR050515">
    <property type="entry name" value="Beta-lactam/transpept"/>
</dbReference>
<evidence type="ECO:0000259" key="5">
    <source>
        <dbReference type="Pfam" id="PF03717"/>
    </source>
</evidence>
<dbReference type="GO" id="GO:0005886">
    <property type="term" value="C:plasma membrane"/>
    <property type="evidence" value="ECO:0007669"/>
    <property type="project" value="TreeGrafter"/>
</dbReference>
<dbReference type="Gene3D" id="3.30.1390.30">
    <property type="entry name" value="Penicillin-binding protein 2a, domain 3"/>
    <property type="match status" value="1"/>
</dbReference>
<comment type="subcellular location">
    <subcellularLocation>
        <location evidence="1">Membrane</location>
    </subcellularLocation>
</comment>
<reference evidence="7" key="1">
    <citation type="journal article" date="2021" name="PeerJ">
        <title>Extensive microbial diversity within the chicken gut microbiome revealed by metagenomics and culture.</title>
        <authorList>
            <person name="Gilroy R."/>
            <person name="Ravi A."/>
            <person name="Getino M."/>
            <person name="Pursley I."/>
            <person name="Horton D.L."/>
            <person name="Alikhan N.F."/>
            <person name="Baker D."/>
            <person name="Gharbi K."/>
            <person name="Hall N."/>
            <person name="Watson M."/>
            <person name="Adriaenssens E.M."/>
            <person name="Foster-Nyarko E."/>
            <person name="Jarju S."/>
            <person name="Secka A."/>
            <person name="Antonio M."/>
            <person name="Oren A."/>
            <person name="Chaudhuri R.R."/>
            <person name="La Ragione R."/>
            <person name="Hildebrand F."/>
            <person name="Pallen M.J."/>
        </authorList>
    </citation>
    <scope>NUCLEOTIDE SEQUENCE</scope>
    <source>
        <strain evidence="7">CHK183-1962</strain>
    </source>
</reference>
<dbReference type="SUPFAM" id="SSF56601">
    <property type="entry name" value="beta-lactamase/transpeptidase-like"/>
    <property type="match status" value="1"/>
</dbReference>
<dbReference type="InterPro" id="IPR007887">
    <property type="entry name" value="MecA_N"/>
</dbReference>
<dbReference type="InterPro" id="IPR001460">
    <property type="entry name" value="PCN-bd_Tpept"/>
</dbReference>
<evidence type="ECO:0000259" key="4">
    <source>
        <dbReference type="Pfam" id="PF00905"/>
    </source>
</evidence>
<dbReference type="EMBL" id="DXEK01000180">
    <property type="protein sequence ID" value="HIX78089.1"/>
    <property type="molecule type" value="Genomic_DNA"/>
</dbReference>
<dbReference type="PANTHER" id="PTHR30627:SF25">
    <property type="entry name" value="PENICILLIN-BINDING PROTEIN 3"/>
    <property type="match status" value="1"/>
</dbReference>
<evidence type="ECO:0000313" key="7">
    <source>
        <dbReference type="EMBL" id="HIX78089.1"/>
    </source>
</evidence>
<dbReference type="Pfam" id="PF05223">
    <property type="entry name" value="MecA_N"/>
    <property type="match status" value="1"/>
</dbReference>
<accession>A0A9D2BK28</accession>
<dbReference type="Proteomes" id="UP000886890">
    <property type="component" value="Unassembled WGS sequence"/>
</dbReference>
<comment type="similarity">
    <text evidence="2">Belongs to the transpeptidase family.</text>
</comment>
<organism evidence="7 8">
    <name type="scientific">Candidatus Fusicatenibacter merdavium</name>
    <dbReference type="NCBI Taxonomy" id="2838600"/>
    <lineage>
        <taxon>Bacteria</taxon>
        <taxon>Bacillati</taxon>
        <taxon>Bacillota</taxon>
        <taxon>Clostridia</taxon>
        <taxon>Lachnospirales</taxon>
        <taxon>Lachnospiraceae</taxon>
        <taxon>Fusicatenibacter</taxon>
    </lineage>
</organism>
<dbReference type="Gene3D" id="3.40.710.10">
    <property type="entry name" value="DD-peptidase/beta-lactamase superfamily"/>
    <property type="match status" value="1"/>
</dbReference>
<name>A0A9D2BK28_9FIRM</name>
<evidence type="ECO:0000256" key="1">
    <source>
        <dbReference type="ARBA" id="ARBA00004370"/>
    </source>
</evidence>
<feature type="domain" description="NTF2-like N-terminal transpeptidase" evidence="6">
    <location>
        <begin position="35"/>
        <end position="154"/>
    </location>
</feature>
<dbReference type="InterPro" id="IPR036138">
    <property type="entry name" value="PBP_dimer_sf"/>
</dbReference>
<evidence type="ECO:0000259" key="6">
    <source>
        <dbReference type="Pfam" id="PF05223"/>
    </source>
</evidence>
<feature type="domain" description="Penicillin-binding protein dimerisation" evidence="5">
    <location>
        <begin position="163"/>
        <end position="342"/>
    </location>
</feature>
<dbReference type="SUPFAM" id="SSF56519">
    <property type="entry name" value="Penicillin binding protein dimerisation domain"/>
    <property type="match status" value="1"/>
</dbReference>
<gene>
    <name evidence="7" type="ORF">H9734_10925</name>
</gene>
<dbReference type="PANTHER" id="PTHR30627">
    <property type="entry name" value="PEPTIDOGLYCAN D,D-TRANSPEPTIDASE"/>
    <property type="match status" value="1"/>
</dbReference>
<evidence type="ECO:0000313" key="8">
    <source>
        <dbReference type="Proteomes" id="UP000886890"/>
    </source>
</evidence>
<evidence type="ECO:0000256" key="2">
    <source>
        <dbReference type="ARBA" id="ARBA00007171"/>
    </source>
</evidence>
<proteinExistence type="inferred from homology"/>